<reference evidence="2" key="1">
    <citation type="journal article" date="2012" name="Science">
        <title>Fermentation, hydrogen, and sulfur metabolism in multiple uncultivated bacterial phyla.</title>
        <authorList>
            <person name="Wrighton K.C."/>
            <person name="Thomas B.C."/>
            <person name="Sharon I."/>
            <person name="Miller C.S."/>
            <person name="Castelle C.J."/>
            <person name="VerBerkmoes N.C."/>
            <person name="Wilkins M.J."/>
            <person name="Hettich R.L."/>
            <person name="Lipton M.S."/>
            <person name="Williams K.H."/>
            <person name="Long P.E."/>
            <person name="Banfield J.F."/>
        </authorList>
    </citation>
    <scope>NUCLEOTIDE SEQUENCE [LARGE SCALE GENOMIC DNA]</scope>
</reference>
<keyword evidence="1" id="KW-1133">Transmembrane helix</keyword>
<name>K2F898_9BACT</name>
<evidence type="ECO:0000313" key="2">
    <source>
        <dbReference type="EMBL" id="EKE27401.1"/>
    </source>
</evidence>
<keyword evidence="1" id="KW-0472">Membrane</keyword>
<feature type="transmembrane region" description="Helical" evidence="1">
    <location>
        <begin position="6"/>
        <end position="26"/>
    </location>
</feature>
<protein>
    <submittedName>
        <fullName evidence="2">Uncharacterized protein</fullName>
    </submittedName>
</protein>
<comment type="caution">
    <text evidence="2">The sequence shown here is derived from an EMBL/GenBank/DDBJ whole genome shotgun (WGS) entry which is preliminary data.</text>
</comment>
<dbReference type="EMBL" id="AMFJ01000487">
    <property type="protein sequence ID" value="EKE27401.1"/>
    <property type="molecule type" value="Genomic_DNA"/>
</dbReference>
<accession>K2F898</accession>
<evidence type="ECO:0000256" key="1">
    <source>
        <dbReference type="SAM" id="Phobius"/>
    </source>
</evidence>
<organism evidence="2">
    <name type="scientific">uncultured bacterium</name>
    <name type="common">gcode 4</name>
    <dbReference type="NCBI Taxonomy" id="1234023"/>
    <lineage>
        <taxon>Bacteria</taxon>
        <taxon>environmental samples</taxon>
    </lineage>
</organism>
<keyword evidence="1" id="KW-0812">Transmembrane</keyword>
<dbReference type="AlphaFoldDB" id="K2F898"/>
<sequence>MKFCSNISLVLKLSIFGIMLSFKTLIQFSGLTIISFQGLFFLVNNFTITHSSHFILEYESITFRSVQFLFLLIITEVHLTHAEISEVLMLKKVLSKMGFNMRTHISQSSKLVSVDSLSNFVKARVVFLFNLITELSAKIISASQSAQVIIESLTSIVIQSANCSVFVEFFLLAVQIKEFTYARGSLFFIFSMILGVSAHVDVVIQESAKAHVFVDKFTWICFLLFFLVKNANEIANINISISPT</sequence>
<proteinExistence type="predicted"/>
<gene>
    <name evidence="2" type="ORF">ACD_3C00213G0010</name>
</gene>